<evidence type="ECO:0000256" key="4">
    <source>
        <dbReference type="SAM" id="Coils"/>
    </source>
</evidence>
<evidence type="ECO:0000256" key="1">
    <source>
        <dbReference type="ARBA" id="ARBA00006930"/>
    </source>
</evidence>
<dbReference type="SUPFAM" id="SSF52540">
    <property type="entry name" value="P-loop containing nucleoside triphosphate hydrolases"/>
    <property type="match status" value="1"/>
</dbReference>
<dbReference type="EMBL" id="QBMN01000043">
    <property type="protein sequence ID" value="PZO42781.1"/>
    <property type="molecule type" value="Genomic_DNA"/>
</dbReference>
<dbReference type="AlphaFoldDB" id="A0A2W4Y5U3"/>
<evidence type="ECO:0000313" key="7">
    <source>
        <dbReference type="Proteomes" id="UP000249081"/>
    </source>
</evidence>
<proteinExistence type="inferred from homology"/>
<dbReference type="PANTHER" id="PTHR32114">
    <property type="entry name" value="ABC TRANSPORTER ABCH.3"/>
    <property type="match status" value="1"/>
</dbReference>
<feature type="coiled-coil region" evidence="4">
    <location>
        <begin position="360"/>
        <end position="476"/>
    </location>
</feature>
<organism evidence="6 7">
    <name type="scientific">Shackletoniella antarctica</name>
    <dbReference type="NCBI Taxonomy" id="268115"/>
    <lineage>
        <taxon>Bacteria</taxon>
        <taxon>Bacillati</taxon>
        <taxon>Cyanobacteriota</taxon>
        <taxon>Cyanophyceae</taxon>
        <taxon>Oculatellales</taxon>
        <taxon>Oculatellaceae</taxon>
        <taxon>Shackletoniella</taxon>
    </lineage>
</organism>
<dbReference type="InterPro" id="IPR027417">
    <property type="entry name" value="P-loop_NTPase"/>
</dbReference>
<keyword evidence="4" id="KW-0175">Coiled coil</keyword>
<evidence type="ECO:0000256" key="2">
    <source>
        <dbReference type="ARBA" id="ARBA00011322"/>
    </source>
</evidence>
<reference evidence="6 7" key="2">
    <citation type="submission" date="2018-06" db="EMBL/GenBank/DDBJ databases">
        <title>Metagenomic assembly of (sub)arctic Cyanobacteria and their associated microbiome from non-axenic cultures.</title>
        <authorList>
            <person name="Baurain D."/>
        </authorList>
    </citation>
    <scope>NUCLEOTIDE SEQUENCE [LARGE SCALE GENOMIC DNA]</scope>
    <source>
        <strain evidence="6">ULC041bin1</strain>
    </source>
</reference>
<comment type="subunit">
    <text evidence="2">Heterodimer of SbcC and SbcD.</text>
</comment>
<comment type="similarity">
    <text evidence="1">Belongs to the SMC family. SbcC subfamily.</text>
</comment>
<dbReference type="Gene3D" id="3.40.50.300">
    <property type="entry name" value="P-loop containing nucleotide triphosphate hydrolases"/>
    <property type="match status" value="2"/>
</dbReference>
<dbReference type="Proteomes" id="UP000249081">
    <property type="component" value="Unassembled WGS sequence"/>
</dbReference>
<feature type="domain" description="Rad50/SbcC-type AAA" evidence="5">
    <location>
        <begin position="6"/>
        <end position="237"/>
    </location>
</feature>
<dbReference type="Pfam" id="PF13476">
    <property type="entry name" value="AAA_23"/>
    <property type="match status" value="1"/>
</dbReference>
<comment type="caution">
    <text evidence="6">The sequence shown here is derived from an EMBL/GenBank/DDBJ whole genome shotgun (WGS) entry which is preliminary data.</text>
</comment>
<dbReference type="PANTHER" id="PTHR32114:SF2">
    <property type="entry name" value="ABC TRANSPORTER ABCH.3"/>
    <property type="match status" value="1"/>
</dbReference>
<dbReference type="InterPro" id="IPR038729">
    <property type="entry name" value="Rad50/SbcC_AAA"/>
</dbReference>
<protein>
    <recommendedName>
        <fullName evidence="3">Nuclease SbcCD subunit C</fullName>
    </recommendedName>
</protein>
<evidence type="ECO:0000313" key="6">
    <source>
        <dbReference type="EMBL" id="PZO42781.1"/>
    </source>
</evidence>
<evidence type="ECO:0000259" key="5">
    <source>
        <dbReference type="Pfam" id="PF13476"/>
    </source>
</evidence>
<accession>A0A2W4Y5U3</accession>
<dbReference type="GO" id="GO:0016887">
    <property type="term" value="F:ATP hydrolysis activity"/>
    <property type="evidence" value="ECO:0007669"/>
    <property type="project" value="InterPro"/>
</dbReference>
<reference evidence="7" key="1">
    <citation type="submission" date="2018-04" db="EMBL/GenBank/DDBJ databases">
        <authorList>
            <person name="Cornet L."/>
        </authorList>
    </citation>
    <scope>NUCLEOTIDE SEQUENCE [LARGE SCALE GENOMIC DNA]</scope>
</reference>
<name>A0A2W4Y5U3_9CYAN</name>
<gene>
    <name evidence="6" type="ORF">DCF17_08090</name>
</gene>
<feature type="coiled-coil region" evidence="4">
    <location>
        <begin position="178"/>
        <end position="325"/>
    </location>
</feature>
<dbReference type="GO" id="GO:0006302">
    <property type="term" value="P:double-strand break repair"/>
    <property type="evidence" value="ECO:0007669"/>
    <property type="project" value="InterPro"/>
</dbReference>
<evidence type="ECO:0000256" key="3">
    <source>
        <dbReference type="ARBA" id="ARBA00013368"/>
    </source>
</evidence>
<sequence length="921" mass="103611">MQILSVALQNFKTHRDRYFEFQPGTNAICGENGAGKTSILEAIAWVLFNYQGDYAKEDLIRNGSGSAQVTVAFTSNYDGRTYSAQRCTQRGYALFDPQLNERLPYTRIKDEVLPWLRQHLGVGPATNLPQLFARTLGVPQGTFTADFLQPAEQRKTVFDAILKVEDYKLAFKQMNTLRRYAEDQVEATKGQIAQYEESLTAWDELRQRQQTLAQEIAASEARLKALEATLATLQTQRDGFKAQAHQVQTIANQRQRLTHQLEAKRAGLARLQLSVQQAEQAIALCQANRAAYAGYQAAEPALQALAQEQQQRQQLQTESQTLQTSQGKKQVELARWQTQLESFAAVERDLAQLQPQIAAQVELEGQRQMLQRQLDQYRQQRLQQQQGQAQLAQLGQQLELAAQNRDRLTRLQPQVAEIAGLEDQRDRTQQQISRIAAARQFEAELRTLVTTSQRQAQDQQAEINAILNDLAALAESLPLISGPTLDRLEQALRGTAGLHGSLLAALEAILHDLADQTDETTLKTALKTLECDLKQRYGWRAELDQIAGVTTQIGQLQQTQAELTTQLEGLTQQLADQPNLQTALEDLDQQLETLGRPREKSQILQRTLHDQARVEQAHTAQTTALGELDHQRLALAQQLEGFADLDRRLAQVQRDRTQHQPGYSLYLQNQQLANQHGPLQAELATAEGELAGLQQQQSEVEQTYQQAIASFAAAAAAALETTYSTTKSEADQLSGSLPQQRQRLVDINQQIAGLAAIAQRCDSAKQQLQAKEKARRFVNFARKAYNEAGPRITEQYVRSISHQADRLFRELLNRPNVALEWTRDYEIMVQEGPNQRRFVNLSGGEQMCAALAVRLALLKVLADVDIAFFDEPTTNMDRTRRQGLAEAIGRIKTFQQLFVISHDDTFEHLTENVILVEREPD</sequence>